<keyword evidence="4 10" id="KW-0547">Nucleotide-binding</keyword>
<name>A0A2H0U7N9_9BACT</name>
<dbReference type="InterPro" id="IPR018027">
    <property type="entry name" value="Asn/Gln_amidotransferase"/>
</dbReference>
<dbReference type="InterPro" id="IPR017959">
    <property type="entry name" value="Asn/Gln-tRNA_amidoTrfase_suB/E"/>
</dbReference>
<reference evidence="13" key="1">
    <citation type="submission" date="2017-09" db="EMBL/GenBank/DDBJ databases">
        <title>Depth-based differentiation of microbial function through sediment-hosted aquifers and enrichment of novel symbionts in the deep terrestrial subsurface.</title>
        <authorList>
            <person name="Probst A.J."/>
            <person name="Ladd B."/>
            <person name="Jarett J.K."/>
            <person name="Geller-Mcgrath D.E."/>
            <person name="Sieber C.M.K."/>
            <person name="Emerson J.B."/>
            <person name="Anantharaman K."/>
            <person name="Thomas B.C."/>
            <person name="Malmstrom R."/>
            <person name="Stieglmeier M."/>
            <person name="Klingl A."/>
            <person name="Woyke T."/>
            <person name="Ryan C.M."/>
            <person name="Banfield J.F."/>
        </authorList>
    </citation>
    <scope>NUCLEOTIDE SEQUENCE [LARGE SCALE GENOMIC DNA]</scope>
</reference>
<gene>
    <name evidence="10" type="primary">gatB</name>
    <name evidence="12" type="ORF">COU20_02230</name>
</gene>
<organism evidence="12 13">
    <name type="scientific">Candidatus Kaiserbacteria bacterium CG10_big_fil_rev_8_21_14_0_10_59_10</name>
    <dbReference type="NCBI Taxonomy" id="1974612"/>
    <lineage>
        <taxon>Bacteria</taxon>
        <taxon>Candidatus Kaiseribacteriota</taxon>
    </lineage>
</organism>
<comment type="subunit">
    <text evidence="2 10">Heterotrimer of A, B and C subunits.</text>
</comment>
<protein>
    <recommendedName>
        <fullName evidence="10">Aspartyl/glutamyl-tRNA(Asn/Gln) amidotransferase subunit B</fullName>
        <shortName evidence="10">Asp/Glu-ADT subunit B</shortName>
        <ecNumber evidence="10">6.3.5.-</ecNumber>
    </recommendedName>
</protein>
<dbReference type="SUPFAM" id="SSF89095">
    <property type="entry name" value="GatB/YqeY motif"/>
    <property type="match status" value="1"/>
</dbReference>
<dbReference type="GO" id="GO:0016740">
    <property type="term" value="F:transferase activity"/>
    <property type="evidence" value="ECO:0007669"/>
    <property type="project" value="UniProtKB-KW"/>
</dbReference>
<dbReference type="PANTHER" id="PTHR11659">
    <property type="entry name" value="GLUTAMYL-TRNA GLN AMIDOTRANSFERASE SUBUNIT B MITOCHONDRIAL AND PROKARYOTIC PET112-RELATED"/>
    <property type="match status" value="1"/>
</dbReference>
<dbReference type="InterPro" id="IPR023168">
    <property type="entry name" value="GatB_Yqey_C_2"/>
</dbReference>
<dbReference type="GO" id="GO:0005524">
    <property type="term" value="F:ATP binding"/>
    <property type="evidence" value="ECO:0007669"/>
    <property type="project" value="UniProtKB-KW"/>
</dbReference>
<comment type="caution">
    <text evidence="12">The sequence shown here is derived from an EMBL/GenBank/DDBJ whole genome shotgun (WGS) entry which is preliminary data.</text>
</comment>
<dbReference type="Proteomes" id="UP000231379">
    <property type="component" value="Unassembled WGS sequence"/>
</dbReference>
<comment type="catalytic activity">
    <reaction evidence="8 10">
        <text>L-aspartyl-tRNA(Asn) + L-glutamine + ATP + H2O = L-asparaginyl-tRNA(Asn) + L-glutamate + ADP + phosphate + 2 H(+)</text>
        <dbReference type="Rhea" id="RHEA:14513"/>
        <dbReference type="Rhea" id="RHEA-COMP:9674"/>
        <dbReference type="Rhea" id="RHEA-COMP:9677"/>
        <dbReference type="ChEBI" id="CHEBI:15377"/>
        <dbReference type="ChEBI" id="CHEBI:15378"/>
        <dbReference type="ChEBI" id="CHEBI:29985"/>
        <dbReference type="ChEBI" id="CHEBI:30616"/>
        <dbReference type="ChEBI" id="CHEBI:43474"/>
        <dbReference type="ChEBI" id="CHEBI:58359"/>
        <dbReference type="ChEBI" id="CHEBI:78515"/>
        <dbReference type="ChEBI" id="CHEBI:78516"/>
        <dbReference type="ChEBI" id="CHEBI:456216"/>
    </reaction>
</comment>
<dbReference type="EMBL" id="PFBM01000014">
    <property type="protein sequence ID" value="PIR82431.1"/>
    <property type="molecule type" value="Genomic_DNA"/>
</dbReference>
<evidence type="ECO:0000256" key="2">
    <source>
        <dbReference type="ARBA" id="ARBA00011123"/>
    </source>
</evidence>
<dbReference type="HAMAP" id="MF_00121">
    <property type="entry name" value="GatB"/>
    <property type="match status" value="1"/>
</dbReference>
<dbReference type="InterPro" id="IPR003789">
    <property type="entry name" value="Asn/Gln_tRNA_amidoTrase-B-like"/>
</dbReference>
<evidence type="ECO:0000256" key="1">
    <source>
        <dbReference type="ARBA" id="ARBA00005306"/>
    </source>
</evidence>
<dbReference type="InterPro" id="IPR004413">
    <property type="entry name" value="GatB"/>
</dbReference>
<evidence type="ECO:0000259" key="11">
    <source>
        <dbReference type="SMART" id="SM00845"/>
    </source>
</evidence>
<dbReference type="AlphaFoldDB" id="A0A2H0U7N9"/>
<evidence type="ECO:0000313" key="13">
    <source>
        <dbReference type="Proteomes" id="UP000231379"/>
    </source>
</evidence>
<dbReference type="Pfam" id="PF02637">
    <property type="entry name" value="GatB_Yqey"/>
    <property type="match status" value="1"/>
</dbReference>
<dbReference type="EC" id="6.3.5.-" evidence="10"/>
<accession>A0A2H0U7N9</accession>
<dbReference type="GO" id="GO:0050566">
    <property type="term" value="F:asparaginyl-tRNA synthase (glutamine-hydrolyzing) activity"/>
    <property type="evidence" value="ECO:0007669"/>
    <property type="project" value="RHEA"/>
</dbReference>
<dbReference type="GO" id="GO:0070681">
    <property type="term" value="P:glutaminyl-tRNAGln biosynthesis via transamidation"/>
    <property type="evidence" value="ECO:0007669"/>
    <property type="project" value="TreeGrafter"/>
</dbReference>
<dbReference type="GO" id="GO:0050567">
    <property type="term" value="F:glutaminyl-tRNA synthase (glutamine-hydrolyzing) activity"/>
    <property type="evidence" value="ECO:0007669"/>
    <property type="project" value="UniProtKB-UniRule"/>
</dbReference>
<dbReference type="InterPro" id="IPR006075">
    <property type="entry name" value="Asn/Gln-tRNA_Trfase_suB/E_cat"/>
</dbReference>
<evidence type="ECO:0000313" key="12">
    <source>
        <dbReference type="EMBL" id="PIR82431.1"/>
    </source>
</evidence>
<evidence type="ECO:0000256" key="8">
    <source>
        <dbReference type="ARBA" id="ARBA00047380"/>
    </source>
</evidence>
<keyword evidence="6 10" id="KW-0648">Protein biosynthesis</keyword>
<keyword evidence="3 10" id="KW-0436">Ligase</keyword>
<sequence length="490" mass="54385">MSEYRPTIGLEIHAELKTRTKMFCSSKNDTREVRPNVNVCPVCMAHPGTLPVVNREAVRHVLRVGVAVGGTLADYTEFDRKNYFYPDLPKGYQISQYEHPLVSGGELAGVALTRIHLEEDTASSMHDESTGETLIDYNRAGVPLMELVTEPVIGSAEQAGEFARELQLLLRYLGASDAEMERGEMRVEANISVSSQEAVNGARHPSGTKVEIKNLNSFNAMERAVRYEIERQTALLEKGESVPQETRGWDEKKQATFTQRVKEVSADYRYFPDPDLPSLRLSELPDFAPEDLRRTLQELPWQRYARYVALGIKESDAKQYVRDPLLGGFVDKVVGELQDRPNTVALASNYIANDLANIIRDFAERDTEIQSEIPIVPADFAELVRITEAGEVSSRGAKDVLREMVRTGKDPVTLATQLGLFKMQDNDALLAVVRRVLEENSSVAADYAAGKEAALMFLVGKGMAATKGAADPELLKKILVEEIQKGSHTA</sequence>
<dbReference type="GO" id="GO:0006412">
    <property type="term" value="P:translation"/>
    <property type="evidence" value="ECO:0007669"/>
    <property type="project" value="UniProtKB-UniRule"/>
</dbReference>
<dbReference type="NCBIfam" id="NF004012">
    <property type="entry name" value="PRK05477.1-2"/>
    <property type="match status" value="1"/>
</dbReference>
<dbReference type="SMART" id="SM00845">
    <property type="entry name" value="GatB_Yqey"/>
    <property type="match status" value="1"/>
</dbReference>
<keyword evidence="12" id="KW-0808">Transferase</keyword>
<dbReference type="Pfam" id="PF02934">
    <property type="entry name" value="GatB_N"/>
    <property type="match status" value="1"/>
</dbReference>
<dbReference type="InterPro" id="IPR017958">
    <property type="entry name" value="Gln-tRNA_amidoTrfase_suB_CS"/>
</dbReference>
<comment type="similarity">
    <text evidence="1 10">Belongs to the GatB/GatE family. GatB subfamily.</text>
</comment>
<evidence type="ECO:0000256" key="7">
    <source>
        <dbReference type="ARBA" id="ARBA00024799"/>
    </source>
</evidence>
<evidence type="ECO:0000256" key="3">
    <source>
        <dbReference type="ARBA" id="ARBA00022598"/>
    </source>
</evidence>
<dbReference type="PROSITE" id="PS01234">
    <property type="entry name" value="GATB"/>
    <property type="match status" value="1"/>
</dbReference>
<proteinExistence type="inferred from homology"/>
<dbReference type="Gene3D" id="1.10.10.410">
    <property type="match status" value="1"/>
</dbReference>
<keyword evidence="5 10" id="KW-0067">ATP-binding</keyword>
<dbReference type="PANTHER" id="PTHR11659:SF0">
    <property type="entry name" value="GLUTAMYL-TRNA(GLN) AMIDOTRANSFERASE SUBUNIT B, MITOCHONDRIAL"/>
    <property type="match status" value="1"/>
</dbReference>
<dbReference type="NCBIfam" id="TIGR00133">
    <property type="entry name" value="gatB"/>
    <property type="match status" value="1"/>
</dbReference>
<dbReference type="SUPFAM" id="SSF55931">
    <property type="entry name" value="Glutamine synthetase/guanido kinase"/>
    <property type="match status" value="1"/>
</dbReference>
<evidence type="ECO:0000256" key="6">
    <source>
        <dbReference type="ARBA" id="ARBA00022917"/>
    </source>
</evidence>
<comment type="function">
    <text evidence="7 10">Allows the formation of correctly charged Asn-tRNA(Asn) or Gln-tRNA(Gln) through the transamidation of misacylated Asp-tRNA(Asn) or Glu-tRNA(Gln) in organisms which lack either or both of asparaginyl-tRNA or glutaminyl-tRNA synthetases. The reaction takes place in the presence of glutamine and ATP through an activated phospho-Asp-tRNA(Asn) or phospho-Glu-tRNA(Gln).</text>
</comment>
<feature type="domain" description="Asn/Gln amidotransferase" evidence="11">
    <location>
        <begin position="328"/>
        <end position="483"/>
    </location>
</feature>
<evidence type="ECO:0000256" key="10">
    <source>
        <dbReference type="HAMAP-Rule" id="MF_00121"/>
    </source>
</evidence>
<comment type="catalytic activity">
    <reaction evidence="9 10">
        <text>L-glutamyl-tRNA(Gln) + L-glutamine + ATP + H2O = L-glutaminyl-tRNA(Gln) + L-glutamate + ADP + phosphate + H(+)</text>
        <dbReference type="Rhea" id="RHEA:17521"/>
        <dbReference type="Rhea" id="RHEA-COMP:9681"/>
        <dbReference type="Rhea" id="RHEA-COMP:9684"/>
        <dbReference type="ChEBI" id="CHEBI:15377"/>
        <dbReference type="ChEBI" id="CHEBI:15378"/>
        <dbReference type="ChEBI" id="CHEBI:29985"/>
        <dbReference type="ChEBI" id="CHEBI:30616"/>
        <dbReference type="ChEBI" id="CHEBI:43474"/>
        <dbReference type="ChEBI" id="CHEBI:58359"/>
        <dbReference type="ChEBI" id="CHEBI:78520"/>
        <dbReference type="ChEBI" id="CHEBI:78521"/>
        <dbReference type="ChEBI" id="CHEBI:456216"/>
    </reaction>
</comment>
<evidence type="ECO:0000256" key="9">
    <source>
        <dbReference type="ARBA" id="ARBA00047913"/>
    </source>
</evidence>
<dbReference type="NCBIfam" id="NF004014">
    <property type="entry name" value="PRK05477.1-4"/>
    <property type="match status" value="1"/>
</dbReference>
<evidence type="ECO:0000256" key="4">
    <source>
        <dbReference type="ARBA" id="ARBA00022741"/>
    </source>
</evidence>
<evidence type="ECO:0000256" key="5">
    <source>
        <dbReference type="ARBA" id="ARBA00022840"/>
    </source>
</evidence>
<dbReference type="InterPro" id="IPR014746">
    <property type="entry name" value="Gln_synth/guanido_kin_cat_dom"/>
</dbReference>